<comment type="caution">
    <text evidence="3">The sequence shown here is derived from an EMBL/GenBank/DDBJ whole genome shotgun (WGS) entry which is preliminary data.</text>
</comment>
<feature type="domain" description="GST N-terminal" evidence="2">
    <location>
        <begin position="1"/>
        <end position="78"/>
    </location>
</feature>
<name>A0ABR9V0S8_9CHRO</name>
<dbReference type="RefSeq" id="WP_193799685.1">
    <property type="nucleotide sequence ID" value="NZ_JADEWC010000003.1"/>
</dbReference>
<dbReference type="CDD" id="cd00570">
    <property type="entry name" value="GST_N_family"/>
    <property type="match status" value="1"/>
</dbReference>
<dbReference type="PROSITE" id="PS50404">
    <property type="entry name" value="GST_NTER"/>
    <property type="match status" value="1"/>
</dbReference>
<gene>
    <name evidence="3" type="ORF">IQ215_02155</name>
</gene>
<sequence>MLELYQFELSQFSEKVRLILDFKGLEYKKIEVTPGIGQLEVFKISGQRQVPVLKDGDTVISDSTEIALYLDRKYPEKPLIPTDAVARGQCLLMEEWADESLGLKGRKTFLGALNQYQNFRTAFLPTDTPDLLKNIVGSIPGDFLGAIGSDIYKQAQRGLKQDLEALSLILQNQPYLVGDEPTLADLTVAALSTIIKFPEVAYYDVPMDITGKAIPGLGDNSAYEPFFTWRDRLYAQYRQPLDDSSRNNGNSGGDDSKPTSIEIE</sequence>
<evidence type="ECO:0000256" key="1">
    <source>
        <dbReference type="SAM" id="MobiDB-lite"/>
    </source>
</evidence>
<dbReference type="InterPro" id="IPR036249">
    <property type="entry name" value="Thioredoxin-like_sf"/>
</dbReference>
<dbReference type="SUPFAM" id="SSF52833">
    <property type="entry name" value="Thioredoxin-like"/>
    <property type="match status" value="1"/>
</dbReference>
<dbReference type="Gene3D" id="1.20.1050.10">
    <property type="match status" value="1"/>
</dbReference>
<dbReference type="PANTHER" id="PTHR42673:SF4">
    <property type="entry name" value="MALEYLACETOACETATE ISOMERASE"/>
    <property type="match status" value="1"/>
</dbReference>
<dbReference type="Proteomes" id="UP000654604">
    <property type="component" value="Unassembled WGS sequence"/>
</dbReference>
<dbReference type="Gene3D" id="3.40.30.10">
    <property type="entry name" value="Glutaredoxin"/>
    <property type="match status" value="1"/>
</dbReference>
<dbReference type="SFLD" id="SFLDS00019">
    <property type="entry name" value="Glutathione_Transferase_(cytos"/>
    <property type="match status" value="1"/>
</dbReference>
<dbReference type="SUPFAM" id="SSF47616">
    <property type="entry name" value="GST C-terminal domain-like"/>
    <property type="match status" value="1"/>
</dbReference>
<protein>
    <submittedName>
        <fullName evidence="3">Glutathione S-transferase family protein</fullName>
    </submittedName>
</protein>
<feature type="region of interest" description="Disordered" evidence="1">
    <location>
        <begin position="240"/>
        <end position="264"/>
    </location>
</feature>
<reference evidence="3 4" key="1">
    <citation type="submission" date="2020-10" db="EMBL/GenBank/DDBJ databases">
        <authorList>
            <person name="Castelo-Branco R."/>
            <person name="Eusebio N."/>
            <person name="Adriana R."/>
            <person name="Vieira A."/>
            <person name="Brugerolle De Fraissinette N."/>
            <person name="Rezende De Castro R."/>
            <person name="Schneider M.P."/>
            <person name="Vasconcelos V."/>
            <person name="Leao P.N."/>
        </authorList>
    </citation>
    <scope>NUCLEOTIDE SEQUENCE [LARGE SCALE GENOMIC DNA]</scope>
    <source>
        <strain evidence="3 4">LEGE 03274</strain>
    </source>
</reference>
<evidence type="ECO:0000259" key="2">
    <source>
        <dbReference type="PROSITE" id="PS50404"/>
    </source>
</evidence>
<keyword evidence="4" id="KW-1185">Reference proteome</keyword>
<proteinExistence type="predicted"/>
<dbReference type="EMBL" id="JADEWC010000003">
    <property type="protein sequence ID" value="MBE9221490.1"/>
    <property type="molecule type" value="Genomic_DNA"/>
</dbReference>
<evidence type="ECO:0000313" key="3">
    <source>
        <dbReference type="EMBL" id="MBE9221490.1"/>
    </source>
</evidence>
<dbReference type="Pfam" id="PF00043">
    <property type="entry name" value="GST_C"/>
    <property type="match status" value="1"/>
</dbReference>
<organism evidence="3 4">
    <name type="scientific">Cyanobacterium stanieri LEGE 03274</name>
    <dbReference type="NCBI Taxonomy" id="1828756"/>
    <lineage>
        <taxon>Bacteria</taxon>
        <taxon>Bacillati</taxon>
        <taxon>Cyanobacteriota</taxon>
        <taxon>Cyanophyceae</taxon>
        <taxon>Oscillatoriophycideae</taxon>
        <taxon>Chroococcales</taxon>
        <taxon>Geminocystaceae</taxon>
        <taxon>Cyanobacterium</taxon>
    </lineage>
</organism>
<evidence type="ECO:0000313" key="4">
    <source>
        <dbReference type="Proteomes" id="UP000654604"/>
    </source>
</evidence>
<dbReference type="PANTHER" id="PTHR42673">
    <property type="entry name" value="MALEYLACETOACETATE ISOMERASE"/>
    <property type="match status" value="1"/>
</dbReference>
<dbReference type="InterPro" id="IPR040079">
    <property type="entry name" value="Glutathione_S-Trfase"/>
</dbReference>
<dbReference type="InterPro" id="IPR036282">
    <property type="entry name" value="Glutathione-S-Trfase_C_sf"/>
</dbReference>
<dbReference type="InterPro" id="IPR004046">
    <property type="entry name" value="GST_C"/>
</dbReference>
<accession>A0ABR9V0S8</accession>
<dbReference type="Pfam" id="PF13417">
    <property type="entry name" value="GST_N_3"/>
    <property type="match status" value="1"/>
</dbReference>
<dbReference type="CDD" id="cd00299">
    <property type="entry name" value="GST_C_family"/>
    <property type="match status" value="1"/>
</dbReference>
<dbReference type="InterPro" id="IPR004045">
    <property type="entry name" value="Glutathione_S-Trfase_N"/>
</dbReference>